<dbReference type="eggNOG" id="COG1442">
    <property type="taxonomic scope" value="Bacteria"/>
</dbReference>
<protein>
    <recommendedName>
        <fullName evidence="3">Glycosyl transferase family 8</fullName>
    </recommendedName>
</protein>
<dbReference type="OrthoDB" id="186344at2"/>
<reference evidence="1 2" key="1">
    <citation type="journal article" date="2012" name="J. Bacteriol.">
        <title>Genome Sequence of the Filamentous Bacterium Fibrisoma limi BUZ 3T.</title>
        <authorList>
            <person name="Filippini M."/>
            <person name="Qi W."/>
            <person name="Jaenicke S."/>
            <person name="Goesmann A."/>
            <person name="Smits T.H."/>
            <person name="Bagheri H.C."/>
        </authorList>
    </citation>
    <scope>NUCLEOTIDE SEQUENCE [LARGE SCALE GENOMIC DNA]</scope>
    <source>
        <strain evidence="2">BUZ 3T</strain>
    </source>
</reference>
<name>I2GH53_9BACT</name>
<dbReference type="Proteomes" id="UP000009309">
    <property type="component" value="Unassembled WGS sequence"/>
</dbReference>
<dbReference type="AlphaFoldDB" id="I2GH53"/>
<dbReference type="EMBL" id="CAIT01000006">
    <property type="protein sequence ID" value="CCH53228.1"/>
    <property type="molecule type" value="Genomic_DNA"/>
</dbReference>
<proteinExistence type="predicted"/>
<dbReference type="STRING" id="1185876.BN8_02306"/>
<dbReference type="SUPFAM" id="SSF53448">
    <property type="entry name" value="Nucleotide-diphospho-sugar transferases"/>
    <property type="match status" value="1"/>
</dbReference>
<dbReference type="Gene3D" id="3.90.550.10">
    <property type="entry name" value="Spore Coat Polysaccharide Biosynthesis Protein SpsA, Chain A"/>
    <property type="match status" value="1"/>
</dbReference>
<evidence type="ECO:0000313" key="1">
    <source>
        <dbReference type="EMBL" id="CCH53228.1"/>
    </source>
</evidence>
<comment type="caution">
    <text evidence="1">The sequence shown here is derived from an EMBL/GenBank/DDBJ whole genome shotgun (WGS) entry which is preliminary data.</text>
</comment>
<gene>
    <name evidence="1" type="ORF">BN8_02306</name>
</gene>
<keyword evidence="2" id="KW-1185">Reference proteome</keyword>
<evidence type="ECO:0008006" key="3">
    <source>
        <dbReference type="Google" id="ProtNLM"/>
    </source>
</evidence>
<dbReference type="InterPro" id="IPR029044">
    <property type="entry name" value="Nucleotide-diphossugar_trans"/>
</dbReference>
<dbReference type="RefSeq" id="WP_009281812.1">
    <property type="nucleotide sequence ID" value="NZ_CAIT01000006.1"/>
</dbReference>
<organism evidence="1 2">
    <name type="scientific">Fibrisoma limi BUZ 3</name>
    <dbReference type="NCBI Taxonomy" id="1185876"/>
    <lineage>
        <taxon>Bacteria</taxon>
        <taxon>Pseudomonadati</taxon>
        <taxon>Bacteroidota</taxon>
        <taxon>Cytophagia</taxon>
        <taxon>Cytophagales</taxon>
        <taxon>Spirosomataceae</taxon>
        <taxon>Fibrisoma</taxon>
    </lineage>
</organism>
<sequence length="324" mass="38266">MKIAYTVSTVSHIPYALILGESFKKHNPEDLFIICIVDKLGHDLNTADFGQFDYIEVSRLDISFFGEMCQRYNLIELCSATKPFFASYIFECYPTNDIVLYFDSDIMIFNSLTYLEEKLNKYDILLTPHIVSEHNKGDRNLETQILNTGIYNAGFFGLRRSINTDKMLSWWKDRLITHGYTNFIRGMYADQLWLNFVPLFFEGVRVEMHVGCNVAYWNLHERSLKASGNKFIVNDCDQLLFFHFSGYHIDEPYKISIYHKHLTITERTDVEPIFFMYKHALSKYESWQLRHKANSYVRRRAKWIEFIRGWLIVFFNKGMEALGA</sequence>
<accession>I2GH53</accession>
<evidence type="ECO:0000313" key="2">
    <source>
        <dbReference type="Proteomes" id="UP000009309"/>
    </source>
</evidence>